<reference evidence="2 3" key="1">
    <citation type="submission" date="2021-06" db="EMBL/GenBank/DDBJ databases">
        <title>Caerostris extrusa draft genome.</title>
        <authorList>
            <person name="Kono N."/>
            <person name="Arakawa K."/>
        </authorList>
    </citation>
    <scope>NUCLEOTIDE SEQUENCE [LARGE SCALE GENOMIC DNA]</scope>
</reference>
<feature type="region of interest" description="Disordered" evidence="1">
    <location>
        <begin position="51"/>
        <end position="77"/>
    </location>
</feature>
<evidence type="ECO:0000313" key="2">
    <source>
        <dbReference type="EMBL" id="GIY41344.1"/>
    </source>
</evidence>
<dbReference type="Proteomes" id="UP001054945">
    <property type="component" value="Unassembled WGS sequence"/>
</dbReference>
<comment type="caution">
    <text evidence="2">The sequence shown here is derived from an EMBL/GenBank/DDBJ whole genome shotgun (WGS) entry which is preliminary data.</text>
</comment>
<name>A0AAV4T582_CAEEX</name>
<organism evidence="2 3">
    <name type="scientific">Caerostris extrusa</name>
    <name type="common">Bark spider</name>
    <name type="synonym">Caerostris bankana</name>
    <dbReference type="NCBI Taxonomy" id="172846"/>
    <lineage>
        <taxon>Eukaryota</taxon>
        <taxon>Metazoa</taxon>
        <taxon>Ecdysozoa</taxon>
        <taxon>Arthropoda</taxon>
        <taxon>Chelicerata</taxon>
        <taxon>Arachnida</taxon>
        <taxon>Araneae</taxon>
        <taxon>Araneomorphae</taxon>
        <taxon>Entelegynae</taxon>
        <taxon>Araneoidea</taxon>
        <taxon>Araneidae</taxon>
        <taxon>Caerostris</taxon>
    </lineage>
</organism>
<protein>
    <submittedName>
        <fullName evidence="2">Uncharacterized protein</fullName>
    </submittedName>
</protein>
<accession>A0AAV4T582</accession>
<dbReference type="EMBL" id="BPLR01010706">
    <property type="protein sequence ID" value="GIY41344.1"/>
    <property type="molecule type" value="Genomic_DNA"/>
</dbReference>
<proteinExistence type="predicted"/>
<evidence type="ECO:0000313" key="3">
    <source>
        <dbReference type="Proteomes" id="UP001054945"/>
    </source>
</evidence>
<dbReference type="AlphaFoldDB" id="A0AAV4T582"/>
<sequence length="77" mass="8555">MEIAAKDKKDSAVPKREALCSPWTYGWGWGAAKDKKDSAVPKLEAVSGKRLNDWKRPPAPTGKQCTRHGYSFPNKPN</sequence>
<keyword evidence="3" id="KW-1185">Reference proteome</keyword>
<evidence type="ECO:0000256" key="1">
    <source>
        <dbReference type="SAM" id="MobiDB-lite"/>
    </source>
</evidence>
<gene>
    <name evidence="2" type="ORF">CEXT_557481</name>
</gene>